<evidence type="ECO:0000256" key="2">
    <source>
        <dbReference type="ARBA" id="ARBA00022448"/>
    </source>
</evidence>
<feature type="non-terminal residue" evidence="10">
    <location>
        <position position="1"/>
    </location>
</feature>
<evidence type="ECO:0000256" key="5">
    <source>
        <dbReference type="ARBA" id="ARBA00022692"/>
    </source>
</evidence>
<evidence type="ECO:0000256" key="7">
    <source>
        <dbReference type="ARBA" id="ARBA00023136"/>
    </source>
</evidence>
<evidence type="ECO:0000256" key="6">
    <source>
        <dbReference type="ARBA" id="ARBA00022989"/>
    </source>
</evidence>
<proteinExistence type="predicted"/>
<dbReference type="InterPro" id="IPR007387">
    <property type="entry name" value="TRAP_DctQ"/>
</dbReference>
<keyword evidence="4" id="KW-0997">Cell inner membrane</keyword>
<evidence type="ECO:0000256" key="3">
    <source>
        <dbReference type="ARBA" id="ARBA00022475"/>
    </source>
</evidence>
<comment type="subcellular location">
    <subcellularLocation>
        <location evidence="1">Cell inner membrane</location>
        <topology evidence="1">Multi-pass membrane protein</topology>
    </subcellularLocation>
</comment>
<keyword evidence="3" id="KW-1003">Cell membrane</keyword>
<evidence type="ECO:0000256" key="1">
    <source>
        <dbReference type="ARBA" id="ARBA00004429"/>
    </source>
</evidence>
<evidence type="ECO:0000259" key="9">
    <source>
        <dbReference type="Pfam" id="PF04290"/>
    </source>
</evidence>
<keyword evidence="7 8" id="KW-0472">Membrane</keyword>
<feature type="transmembrane region" description="Helical" evidence="8">
    <location>
        <begin position="62"/>
        <end position="82"/>
    </location>
</feature>
<keyword evidence="6 8" id="KW-1133">Transmembrane helix</keyword>
<dbReference type="Pfam" id="PF04290">
    <property type="entry name" value="DctQ"/>
    <property type="match status" value="1"/>
</dbReference>
<dbReference type="AlphaFoldDB" id="A0A382R9S3"/>
<reference evidence="10" key="1">
    <citation type="submission" date="2018-05" db="EMBL/GenBank/DDBJ databases">
        <authorList>
            <person name="Lanie J.A."/>
            <person name="Ng W.-L."/>
            <person name="Kazmierczak K.M."/>
            <person name="Andrzejewski T.M."/>
            <person name="Davidsen T.M."/>
            <person name="Wayne K.J."/>
            <person name="Tettelin H."/>
            <person name="Glass J.I."/>
            <person name="Rusch D."/>
            <person name="Podicherti R."/>
            <person name="Tsui H.-C.T."/>
            <person name="Winkler M.E."/>
        </authorList>
    </citation>
    <scope>NUCLEOTIDE SEQUENCE</scope>
</reference>
<feature type="transmembrane region" description="Helical" evidence="8">
    <location>
        <begin position="102"/>
        <end position="124"/>
    </location>
</feature>
<evidence type="ECO:0000313" key="10">
    <source>
        <dbReference type="EMBL" id="SVC93311.1"/>
    </source>
</evidence>
<dbReference type="PANTHER" id="PTHR35011">
    <property type="entry name" value="2,3-DIKETO-L-GULONATE TRAP TRANSPORTER SMALL PERMEASE PROTEIN YIAM"/>
    <property type="match status" value="1"/>
</dbReference>
<sequence>VPGIGTRSYYAKPQMDHLIGLARRLARYGAWFGGILILGAAVVISVEIIIRKFFIMSIGGADELSTFALAIGSAWAFSFTMLERAHVRIESLYVVLPTRLCALIDAIAQLIFTIIIALMAWYGFQVFSSSWSMSSRTLSPLAT</sequence>
<keyword evidence="2" id="KW-0813">Transport</keyword>
<evidence type="ECO:0000256" key="4">
    <source>
        <dbReference type="ARBA" id="ARBA00022519"/>
    </source>
</evidence>
<evidence type="ECO:0000256" key="8">
    <source>
        <dbReference type="SAM" id="Phobius"/>
    </source>
</evidence>
<keyword evidence="5 8" id="KW-0812">Transmembrane</keyword>
<organism evidence="10">
    <name type="scientific">marine metagenome</name>
    <dbReference type="NCBI Taxonomy" id="408172"/>
    <lineage>
        <taxon>unclassified sequences</taxon>
        <taxon>metagenomes</taxon>
        <taxon>ecological metagenomes</taxon>
    </lineage>
</organism>
<dbReference type="EMBL" id="UINC01119470">
    <property type="protein sequence ID" value="SVC93311.1"/>
    <property type="molecule type" value="Genomic_DNA"/>
</dbReference>
<dbReference type="GO" id="GO:0005886">
    <property type="term" value="C:plasma membrane"/>
    <property type="evidence" value="ECO:0007669"/>
    <property type="project" value="UniProtKB-SubCell"/>
</dbReference>
<feature type="domain" description="Tripartite ATP-independent periplasmic transporters DctQ component" evidence="9">
    <location>
        <begin position="41"/>
        <end position="138"/>
    </location>
</feature>
<feature type="transmembrane region" description="Helical" evidence="8">
    <location>
        <begin position="28"/>
        <end position="50"/>
    </location>
</feature>
<protein>
    <recommendedName>
        <fullName evidence="9">Tripartite ATP-independent periplasmic transporters DctQ component domain-containing protein</fullName>
    </recommendedName>
</protein>
<accession>A0A382R9S3</accession>
<name>A0A382R9S3_9ZZZZ</name>
<dbReference type="InterPro" id="IPR055348">
    <property type="entry name" value="DctQ"/>
</dbReference>
<gene>
    <name evidence="10" type="ORF">METZ01_LOCUS346165</name>
</gene>
<feature type="non-terminal residue" evidence="10">
    <location>
        <position position="143"/>
    </location>
</feature>